<dbReference type="RefSeq" id="WP_286289406.1">
    <property type="nucleotide sequence ID" value="NZ_JASXSZ010000004.1"/>
</dbReference>
<proteinExistence type="predicted"/>
<evidence type="ECO:0000256" key="1">
    <source>
        <dbReference type="SAM" id="MobiDB-lite"/>
    </source>
</evidence>
<evidence type="ECO:0000313" key="2">
    <source>
        <dbReference type="EMBL" id="MDL9980457.1"/>
    </source>
</evidence>
<gene>
    <name evidence="2" type="ORF">QSV35_14030</name>
</gene>
<name>A0ABT7N169_9MICO</name>
<organism evidence="2 3">
    <name type="scientific">Microbacterium candidum</name>
    <dbReference type="NCBI Taxonomy" id="3041922"/>
    <lineage>
        <taxon>Bacteria</taxon>
        <taxon>Bacillati</taxon>
        <taxon>Actinomycetota</taxon>
        <taxon>Actinomycetes</taxon>
        <taxon>Micrococcales</taxon>
        <taxon>Microbacteriaceae</taxon>
        <taxon>Microbacterium</taxon>
    </lineage>
</organism>
<dbReference type="EMBL" id="JASXSZ010000004">
    <property type="protein sequence ID" value="MDL9980457.1"/>
    <property type="molecule type" value="Genomic_DNA"/>
</dbReference>
<feature type="compositionally biased region" description="Basic and acidic residues" evidence="1">
    <location>
        <begin position="49"/>
        <end position="60"/>
    </location>
</feature>
<accession>A0ABT7N169</accession>
<comment type="caution">
    <text evidence="2">The sequence shown here is derived from an EMBL/GenBank/DDBJ whole genome shotgun (WGS) entry which is preliminary data.</text>
</comment>
<keyword evidence="3" id="KW-1185">Reference proteome</keyword>
<feature type="compositionally biased region" description="Acidic residues" evidence="1">
    <location>
        <begin position="39"/>
        <end position="48"/>
    </location>
</feature>
<reference evidence="2 3" key="1">
    <citation type="submission" date="2023-06" db="EMBL/GenBank/DDBJ databases">
        <title>Microbacterium sp. nov., isolated from a waste landfill.</title>
        <authorList>
            <person name="Wen W."/>
        </authorList>
    </citation>
    <scope>NUCLEOTIDE SEQUENCE [LARGE SCALE GENOMIC DNA]</scope>
    <source>
        <strain evidence="2 3">ASV49</strain>
    </source>
</reference>
<sequence length="60" mass="6578">MRIDGVENGVIMFGRKHHEEKVDAEAEALAEAQASQAVEDSETDDSSVDPDHLLEAEEEP</sequence>
<feature type="region of interest" description="Disordered" evidence="1">
    <location>
        <begin position="22"/>
        <end position="60"/>
    </location>
</feature>
<dbReference type="Proteomes" id="UP001235064">
    <property type="component" value="Unassembled WGS sequence"/>
</dbReference>
<evidence type="ECO:0000313" key="3">
    <source>
        <dbReference type="Proteomes" id="UP001235064"/>
    </source>
</evidence>
<protein>
    <submittedName>
        <fullName evidence="2">Uncharacterized protein</fullName>
    </submittedName>
</protein>
<feature type="compositionally biased region" description="Low complexity" evidence="1">
    <location>
        <begin position="27"/>
        <end position="38"/>
    </location>
</feature>